<keyword evidence="4" id="KW-1185">Reference proteome</keyword>
<gene>
    <name evidence="3" type="ORF">MQN93_19010</name>
</gene>
<dbReference type="PRINTS" id="PR01438">
    <property type="entry name" value="UNVRSLSTRESS"/>
</dbReference>
<comment type="caution">
    <text evidence="3">The sequence shown here is derived from an EMBL/GenBank/DDBJ whole genome shotgun (WGS) entry which is preliminary data.</text>
</comment>
<dbReference type="Pfam" id="PF00582">
    <property type="entry name" value="Usp"/>
    <property type="match status" value="2"/>
</dbReference>
<organism evidence="3 4">
    <name type="scientific">Streptomyces spinosisporus</name>
    <dbReference type="NCBI Taxonomy" id="2927582"/>
    <lineage>
        <taxon>Bacteria</taxon>
        <taxon>Bacillati</taxon>
        <taxon>Actinomycetota</taxon>
        <taxon>Actinomycetes</taxon>
        <taxon>Kitasatosporales</taxon>
        <taxon>Streptomycetaceae</taxon>
        <taxon>Streptomyces</taxon>
    </lineage>
</organism>
<comment type="similarity">
    <text evidence="1">Belongs to the universal stress protein A family.</text>
</comment>
<dbReference type="PANTHER" id="PTHR46268">
    <property type="entry name" value="STRESS RESPONSE PROTEIN NHAX"/>
    <property type="match status" value="1"/>
</dbReference>
<dbReference type="PANTHER" id="PTHR46268:SF6">
    <property type="entry name" value="UNIVERSAL STRESS PROTEIN UP12"/>
    <property type="match status" value="1"/>
</dbReference>
<name>A0ABS9XIB2_9ACTN</name>
<dbReference type="RefSeq" id="WP_242710437.1">
    <property type="nucleotide sequence ID" value="NZ_JALDAX010000006.1"/>
</dbReference>
<dbReference type="InterPro" id="IPR006015">
    <property type="entry name" value="Universal_stress_UspA"/>
</dbReference>
<feature type="domain" description="UspA" evidence="2">
    <location>
        <begin position="146"/>
        <end position="275"/>
    </location>
</feature>
<proteinExistence type="inferred from homology"/>
<accession>A0ABS9XIB2</accession>
<dbReference type="SUPFAM" id="SSF52402">
    <property type="entry name" value="Adenine nucleotide alpha hydrolases-like"/>
    <property type="match status" value="2"/>
</dbReference>
<evidence type="ECO:0000313" key="3">
    <source>
        <dbReference type="EMBL" id="MCI3241813.1"/>
    </source>
</evidence>
<evidence type="ECO:0000313" key="4">
    <source>
        <dbReference type="Proteomes" id="UP001165270"/>
    </source>
</evidence>
<evidence type="ECO:0000259" key="2">
    <source>
        <dbReference type="Pfam" id="PF00582"/>
    </source>
</evidence>
<dbReference type="Gene3D" id="3.40.50.620">
    <property type="entry name" value="HUPs"/>
    <property type="match status" value="2"/>
</dbReference>
<protein>
    <submittedName>
        <fullName evidence="3">Universal stress protein</fullName>
    </submittedName>
</protein>
<dbReference type="EMBL" id="JALDAX010000006">
    <property type="protein sequence ID" value="MCI3241813.1"/>
    <property type="molecule type" value="Genomic_DNA"/>
</dbReference>
<evidence type="ECO:0000256" key="1">
    <source>
        <dbReference type="ARBA" id="ARBA00008791"/>
    </source>
</evidence>
<feature type="domain" description="UspA" evidence="2">
    <location>
        <begin position="2"/>
        <end position="131"/>
    </location>
</feature>
<reference evidence="3" key="1">
    <citation type="submission" date="2022-03" db="EMBL/GenBank/DDBJ databases">
        <title>Streptomyces 7R015 and 7R016 isolated from Barleria lupulina in Thailand.</title>
        <authorList>
            <person name="Kanchanasin P."/>
            <person name="Phongsopitanun W."/>
            <person name="Tanasupawat S."/>
        </authorList>
    </citation>
    <scope>NUCLEOTIDE SEQUENCE</scope>
    <source>
        <strain evidence="3">7R016</strain>
    </source>
</reference>
<sequence length="276" mass="29269">MQREIIVGVDRSARSRAAADWAAREARLRGMALRVVHVVPPPSMDPVEQWPYRPEAVADHVVAELTERHRTLQAGAEIITGAPAPTLLAVGKDAEVLVLGRRGEGGGAGLAVGSTAAAVAAESAAPVVLVPCAEPCEPPPGRSTGVTVGVDVRDPSAAALDFAFEAAGLRGARVHAVHSWKLPDRAEASPLPPLEEDRASWEDDEVQLLSDALRPWRRKYPDVAVLEDVLLFTPSDALRHTSEGAELAVIGRQSAPGSTLRRLLEHLRCPVAVVPS</sequence>
<dbReference type="InterPro" id="IPR014729">
    <property type="entry name" value="Rossmann-like_a/b/a_fold"/>
</dbReference>
<dbReference type="Proteomes" id="UP001165270">
    <property type="component" value="Unassembled WGS sequence"/>
</dbReference>
<dbReference type="InterPro" id="IPR006016">
    <property type="entry name" value="UspA"/>
</dbReference>